<accession>A0A139SNU9</accession>
<evidence type="ECO:0000256" key="2">
    <source>
        <dbReference type="SAM" id="MobiDB-lite"/>
    </source>
</evidence>
<name>A0A139SNU9_9BACT</name>
<comment type="caution">
    <text evidence="3">The sequence shown here is derived from an EMBL/GenBank/DDBJ whole genome shotgun (WGS) entry which is preliminary data.</text>
</comment>
<keyword evidence="1" id="KW-0175">Coiled coil</keyword>
<evidence type="ECO:0000313" key="4">
    <source>
        <dbReference type="Proteomes" id="UP000071392"/>
    </source>
</evidence>
<dbReference type="Proteomes" id="UP000071392">
    <property type="component" value="Unassembled WGS sequence"/>
</dbReference>
<dbReference type="SUPFAM" id="SSF46689">
    <property type="entry name" value="Homeodomain-like"/>
    <property type="match status" value="1"/>
</dbReference>
<dbReference type="RefSeq" id="WP_068711330.1">
    <property type="nucleotide sequence ID" value="NZ_LSZP01000028.1"/>
</dbReference>
<gene>
    <name evidence="3" type="ORF">AXK12_03625</name>
</gene>
<proteinExistence type="predicted"/>
<dbReference type="Gene3D" id="1.10.10.60">
    <property type="entry name" value="Homeodomain-like"/>
    <property type="match status" value="1"/>
</dbReference>
<keyword evidence="4" id="KW-1185">Reference proteome</keyword>
<dbReference type="EMBL" id="LSZP01000028">
    <property type="protein sequence ID" value="KXU36238.1"/>
    <property type="molecule type" value="Genomic_DNA"/>
</dbReference>
<feature type="compositionally biased region" description="Low complexity" evidence="2">
    <location>
        <begin position="131"/>
        <end position="151"/>
    </location>
</feature>
<feature type="region of interest" description="Disordered" evidence="2">
    <location>
        <begin position="128"/>
        <end position="151"/>
    </location>
</feature>
<reference evidence="3 4" key="1">
    <citation type="submission" date="2016-02" db="EMBL/GenBank/DDBJ databases">
        <authorList>
            <person name="Wen L."/>
            <person name="He K."/>
            <person name="Yang H."/>
        </authorList>
    </citation>
    <scope>NUCLEOTIDE SEQUENCE [LARGE SCALE GENOMIC DNA]</scope>
    <source>
        <strain evidence="3 4">CV41</strain>
    </source>
</reference>
<dbReference type="InterPro" id="IPR009057">
    <property type="entry name" value="Homeodomain-like_sf"/>
</dbReference>
<dbReference type="AlphaFoldDB" id="A0A139SNU9"/>
<feature type="coiled-coil region" evidence="1">
    <location>
        <begin position="2"/>
        <end position="29"/>
    </location>
</feature>
<dbReference type="OrthoDB" id="199488at2"/>
<protein>
    <submittedName>
        <fullName evidence="3">Uncharacterized protein</fullName>
    </submittedName>
</protein>
<evidence type="ECO:0000313" key="3">
    <source>
        <dbReference type="EMBL" id="KXU36238.1"/>
    </source>
</evidence>
<organism evidence="3 4">
    <name type="scientific">Cephaloticoccus capnophilus</name>
    <dbReference type="NCBI Taxonomy" id="1548208"/>
    <lineage>
        <taxon>Bacteria</taxon>
        <taxon>Pseudomonadati</taxon>
        <taxon>Verrucomicrobiota</taxon>
        <taxon>Opitutia</taxon>
        <taxon>Opitutales</taxon>
        <taxon>Opitutaceae</taxon>
        <taxon>Cephaloticoccus</taxon>
    </lineage>
</organism>
<evidence type="ECO:0000256" key="1">
    <source>
        <dbReference type="SAM" id="Coils"/>
    </source>
</evidence>
<sequence>MIDKKIQKLNAARAKVAALEHAIANERLKELAILPAKYGFGDVASFIKALKSAVGSAKVGRGVAAASARPAGAKRKHITPEAKAKVAELLNEGKSGSEIAARVGISLPSVQKIKKELGLVKARGSKAAQSEAAPVQQSVQEAPAQEQPAQY</sequence>